<keyword evidence="5" id="KW-1185">Reference proteome</keyword>
<organism evidence="4 5">
    <name type="scientific">Dongia rigui</name>
    <dbReference type="NCBI Taxonomy" id="940149"/>
    <lineage>
        <taxon>Bacteria</taxon>
        <taxon>Pseudomonadati</taxon>
        <taxon>Pseudomonadota</taxon>
        <taxon>Alphaproteobacteria</taxon>
        <taxon>Rhodospirillales</taxon>
        <taxon>Dongiaceae</taxon>
        <taxon>Dongia</taxon>
    </lineage>
</organism>
<dbReference type="InterPro" id="IPR028366">
    <property type="entry name" value="PhoU"/>
</dbReference>
<dbReference type="PANTHER" id="PTHR42930">
    <property type="entry name" value="PHOSPHATE-SPECIFIC TRANSPORT SYSTEM ACCESSORY PROTEIN PHOU"/>
    <property type="match status" value="1"/>
</dbReference>
<comment type="subunit">
    <text evidence="2">Homodimer.</text>
</comment>
<evidence type="ECO:0000256" key="2">
    <source>
        <dbReference type="PIRNR" id="PIRNR003107"/>
    </source>
</evidence>
<comment type="caution">
    <text evidence="4">The sequence shown here is derived from an EMBL/GenBank/DDBJ whole genome shotgun (WGS) entry which is preliminary data.</text>
</comment>
<dbReference type="NCBIfam" id="TIGR02135">
    <property type="entry name" value="phoU_full"/>
    <property type="match status" value="1"/>
</dbReference>
<dbReference type="Pfam" id="PF01895">
    <property type="entry name" value="PhoU"/>
    <property type="match status" value="2"/>
</dbReference>
<dbReference type="RefSeq" id="WP_320500170.1">
    <property type="nucleotide sequence ID" value="NZ_JAXCLX010000001.1"/>
</dbReference>
<dbReference type="SUPFAM" id="SSF109755">
    <property type="entry name" value="PhoU-like"/>
    <property type="match status" value="1"/>
</dbReference>
<name>A0ABU5DXS9_9PROT</name>
<reference evidence="4 5" key="1">
    <citation type="journal article" date="2013" name="Antonie Van Leeuwenhoek">
        <title>Dongia rigui sp. nov., isolated from freshwater of a large wetland in Korea.</title>
        <authorList>
            <person name="Baik K.S."/>
            <person name="Hwang Y.M."/>
            <person name="Choi J.S."/>
            <person name="Kwon J."/>
            <person name="Seong C.N."/>
        </authorList>
    </citation>
    <scope>NUCLEOTIDE SEQUENCE [LARGE SCALE GENOMIC DNA]</scope>
    <source>
        <strain evidence="4 5">04SU4-P</strain>
    </source>
</reference>
<evidence type="ECO:0000259" key="3">
    <source>
        <dbReference type="Pfam" id="PF01895"/>
    </source>
</evidence>
<dbReference type="InterPro" id="IPR026022">
    <property type="entry name" value="PhoU_dom"/>
</dbReference>
<comment type="similarity">
    <text evidence="1 2">Belongs to the PhoU family.</text>
</comment>
<keyword evidence="2" id="KW-0963">Cytoplasm</keyword>
<keyword evidence="2" id="KW-0592">Phosphate transport</keyword>
<evidence type="ECO:0000313" key="4">
    <source>
        <dbReference type="EMBL" id="MDY0871744.1"/>
    </source>
</evidence>
<accession>A0ABU5DXS9</accession>
<gene>
    <name evidence="4" type="primary">phoU</name>
    <name evidence="4" type="ORF">SMD31_07410</name>
</gene>
<dbReference type="InterPro" id="IPR038078">
    <property type="entry name" value="PhoU-like_sf"/>
</dbReference>
<dbReference type="Gene3D" id="1.20.58.220">
    <property type="entry name" value="Phosphate transport system protein phou homolog 2, domain 2"/>
    <property type="match status" value="1"/>
</dbReference>
<protein>
    <recommendedName>
        <fullName evidence="2">Phosphate-specific transport system accessory protein PhoU</fullName>
    </recommendedName>
</protein>
<feature type="domain" description="PhoU" evidence="3">
    <location>
        <begin position="127"/>
        <end position="212"/>
    </location>
</feature>
<dbReference type="PANTHER" id="PTHR42930:SF3">
    <property type="entry name" value="PHOSPHATE-SPECIFIC TRANSPORT SYSTEM ACCESSORY PROTEIN PHOU"/>
    <property type="match status" value="1"/>
</dbReference>
<sequence length="237" mass="26220">MPQKATDHIVKSFDEELRRLRDQILAMGGRAEAQLGDAIQALARRDSDKAVRVIESDKGIDALEMTVAQDSLKILALRQPMAKDLREVIAAIKISADIERIGDYAKNIAKRTLQLNQQAPLKPTGSIPRMGELAIKLISAVLSAYANDDAEGLIAAWRSDESIDEMYNSLFRELLTYMMEDPRNIGASTHLLFIAKNIERIGDHATNIAETVHFLVHGKPIDETRPKGDTTNVAIHG</sequence>
<keyword evidence="2" id="KW-0813">Transport</keyword>
<evidence type="ECO:0000313" key="5">
    <source>
        <dbReference type="Proteomes" id="UP001271769"/>
    </source>
</evidence>
<feature type="domain" description="PhoU" evidence="3">
    <location>
        <begin position="25"/>
        <end position="112"/>
    </location>
</feature>
<proteinExistence type="inferred from homology"/>
<dbReference type="EMBL" id="JAXCLX010000001">
    <property type="protein sequence ID" value="MDY0871744.1"/>
    <property type="molecule type" value="Genomic_DNA"/>
</dbReference>
<dbReference type="PIRSF" id="PIRSF003107">
    <property type="entry name" value="PhoU"/>
    <property type="match status" value="1"/>
</dbReference>
<dbReference type="Proteomes" id="UP001271769">
    <property type="component" value="Unassembled WGS sequence"/>
</dbReference>
<comment type="subcellular location">
    <subcellularLocation>
        <location evidence="2">Cytoplasm</location>
    </subcellularLocation>
</comment>
<comment type="function">
    <text evidence="2">Plays a role in the regulation of phosphate uptake.</text>
</comment>
<evidence type="ECO:0000256" key="1">
    <source>
        <dbReference type="ARBA" id="ARBA00008107"/>
    </source>
</evidence>